<evidence type="ECO:0000256" key="2">
    <source>
        <dbReference type="SAM" id="SignalP"/>
    </source>
</evidence>
<dbReference type="EMBL" id="CP017755">
    <property type="protein sequence ID" value="AOZ08596.1"/>
    <property type="molecule type" value="Genomic_DNA"/>
</dbReference>
<protein>
    <recommendedName>
        <fullName evidence="5">Lipoprotein SmpA/OmlA domain-containing protein</fullName>
    </recommendedName>
</protein>
<evidence type="ECO:0008006" key="5">
    <source>
        <dbReference type="Google" id="ProtNLM"/>
    </source>
</evidence>
<organism evidence="3 4">
    <name type="scientific">Cupriavidus malaysiensis</name>
    <dbReference type="NCBI Taxonomy" id="367825"/>
    <lineage>
        <taxon>Bacteria</taxon>
        <taxon>Pseudomonadati</taxon>
        <taxon>Pseudomonadota</taxon>
        <taxon>Betaproteobacteria</taxon>
        <taxon>Burkholderiales</taxon>
        <taxon>Burkholderiaceae</taxon>
        <taxon>Cupriavidus</taxon>
    </lineage>
</organism>
<feature type="chain" id="PRO_5047355897" description="Lipoprotein SmpA/OmlA domain-containing protein" evidence="2">
    <location>
        <begin position="23"/>
        <end position="135"/>
    </location>
</feature>
<evidence type="ECO:0000256" key="1">
    <source>
        <dbReference type="SAM" id="MobiDB-lite"/>
    </source>
</evidence>
<keyword evidence="4" id="KW-1185">Reference proteome</keyword>
<evidence type="ECO:0000313" key="4">
    <source>
        <dbReference type="Proteomes" id="UP000177515"/>
    </source>
</evidence>
<keyword evidence="2" id="KW-0732">Signal</keyword>
<feature type="region of interest" description="Disordered" evidence="1">
    <location>
        <begin position="111"/>
        <end position="135"/>
    </location>
</feature>
<sequence length="135" mass="14095">MNRVHAKSVVCGLMLACLSAACVSTTGVKVEPEQLANFIPGFSTLDDVTGQLGTPTSQATLGDGSTVLVYSFATAKPHAESLIPLIGPLFSGNDIQSSTVLFEFDQNGVLRSQRKSGSSGTSGLTVLPHRREGQD</sequence>
<evidence type="ECO:0000313" key="3">
    <source>
        <dbReference type="EMBL" id="AOZ08596.1"/>
    </source>
</evidence>
<proteinExistence type="predicted"/>
<feature type="signal peptide" evidence="2">
    <location>
        <begin position="1"/>
        <end position="22"/>
    </location>
</feature>
<dbReference type="Proteomes" id="UP000177515">
    <property type="component" value="Chromosome 2"/>
</dbReference>
<gene>
    <name evidence="3" type="ORF">BKK80_21885</name>
</gene>
<dbReference type="PROSITE" id="PS51257">
    <property type="entry name" value="PROKAR_LIPOPROTEIN"/>
    <property type="match status" value="1"/>
</dbReference>
<reference evidence="3 4" key="1">
    <citation type="submission" date="2016-10" db="EMBL/GenBank/DDBJ databases">
        <title>Complete genome sequences of three Cupriavidus strains isolated from various Malaysian environments.</title>
        <authorList>
            <person name="Abdullah A.A.-A."/>
            <person name="Shafie N.A.H."/>
            <person name="Lau N.S."/>
        </authorList>
    </citation>
    <scope>NUCLEOTIDE SEQUENCE [LARGE SCALE GENOMIC DNA]</scope>
    <source>
        <strain evidence="3 4">USMAA1020</strain>
    </source>
</reference>
<dbReference type="RefSeq" id="WP_071071228.1">
    <property type="nucleotide sequence ID" value="NZ_CP017755.1"/>
</dbReference>
<name>A0ABN4TV43_9BURK</name>
<accession>A0ABN4TV43</accession>